<sequence>MMKKAGLIFLIVFLVAGVIDRVIMPWYVSLGSAVTVPDVTGLQYDDAASKLRWEGFDPRQRYHVKYISGVDSTIVLSQSPAAGQRVKKGRDIYLVLNRREKPSYPMADLVGRIQSDALQTMARMDIAIDDVQISPVRSRDEDGRVLSQSVPAGVSVKAGSSVSLIVGRFEESDEGMEKLIVPDVLGMSLSQADKVITEAGLKRGRVTKEYSAILVPNTVISQRPAVSAYVSPGQAVDLTVVTAE</sequence>
<dbReference type="KEGG" id="plt:Plut_1218"/>
<evidence type="ECO:0000313" key="2">
    <source>
        <dbReference type="EMBL" id="ABB24080.1"/>
    </source>
</evidence>
<organism evidence="2 3">
    <name type="scientific">Chlorobium luteolum (strain DSM 273 / BCRC 81028 / 2530)</name>
    <name type="common">Pelodictyon luteolum</name>
    <dbReference type="NCBI Taxonomy" id="319225"/>
    <lineage>
        <taxon>Bacteria</taxon>
        <taxon>Pseudomonadati</taxon>
        <taxon>Chlorobiota</taxon>
        <taxon>Chlorobiia</taxon>
        <taxon>Chlorobiales</taxon>
        <taxon>Chlorobiaceae</taxon>
        <taxon>Chlorobium/Pelodictyon group</taxon>
        <taxon>Pelodictyon</taxon>
    </lineage>
</organism>
<dbReference type="SMART" id="SM00740">
    <property type="entry name" value="PASTA"/>
    <property type="match status" value="3"/>
</dbReference>
<protein>
    <recommendedName>
        <fullName evidence="1">PASTA domain-containing protein</fullName>
    </recommendedName>
</protein>
<gene>
    <name evidence="2" type="ordered locus">Plut_1218</name>
</gene>
<dbReference type="Pfam" id="PF03793">
    <property type="entry name" value="PASTA"/>
    <property type="match status" value="3"/>
</dbReference>
<accession>Q3B3K1</accession>
<feature type="domain" description="PASTA" evidence="1">
    <location>
        <begin position="100"/>
        <end position="168"/>
    </location>
</feature>
<reference evidence="3" key="1">
    <citation type="submission" date="2005-08" db="EMBL/GenBank/DDBJ databases">
        <title>Complete sequence of Pelodictyon luteolum DSM 273.</title>
        <authorList>
            <consortium name="US DOE Joint Genome Institute"/>
            <person name="Copeland A."/>
            <person name="Lucas S."/>
            <person name="Lapidus A."/>
            <person name="Barry K."/>
            <person name="Detter J.C."/>
            <person name="Glavina T."/>
            <person name="Hammon N."/>
            <person name="Israni S."/>
            <person name="Pitluck S."/>
            <person name="Bryant D."/>
            <person name="Schmutz J."/>
            <person name="Larimer F."/>
            <person name="Land M."/>
            <person name="Kyrpides N."/>
            <person name="Ivanova N."/>
            <person name="Richardson P."/>
        </authorList>
    </citation>
    <scope>NUCLEOTIDE SEQUENCE [LARGE SCALE GENOMIC DNA]</scope>
    <source>
        <strain evidence="3">DSM 273 / BCRC 81028 / 2530</strain>
    </source>
</reference>
<name>Q3B3K1_CHLL3</name>
<dbReference type="Gene3D" id="3.30.10.20">
    <property type="match status" value="3"/>
</dbReference>
<feature type="domain" description="PASTA" evidence="1">
    <location>
        <begin position="175"/>
        <end position="242"/>
    </location>
</feature>
<dbReference type="SUPFAM" id="SSF54184">
    <property type="entry name" value="Penicillin-binding protein 2x (pbp-2x), c-terminal domain"/>
    <property type="match status" value="1"/>
</dbReference>
<proteinExistence type="predicted"/>
<keyword evidence="3" id="KW-1185">Reference proteome</keyword>
<dbReference type="STRING" id="319225.Plut_1218"/>
<dbReference type="HOGENOM" id="CLU_061566_2_1_10"/>
<feature type="domain" description="PASTA" evidence="1">
    <location>
        <begin position="31"/>
        <end position="98"/>
    </location>
</feature>
<evidence type="ECO:0000313" key="3">
    <source>
        <dbReference type="Proteomes" id="UP000002709"/>
    </source>
</evidence>
<dbReference type="CDD" id="cd06577">
    <property type="entry name" value="PASTA_pknB"/>
    <property type="match status" value="3"/>
</dbReference>
<dbReference type="eggNOG" id="COG2815">
    <property type="taxonomic scope" value="Bacteria"/>
</dbReference>
<dbReference type="InterPro" id="IPR005543">
    <property type="entry name" value="PASTA_dom"/>
</dbReference>
<dbReference type="PROSITE" id="PS51178">
    <property type="entry name" value="PASTA"/>
    <property type="match status" value="3"/>
</dbReference>
<dbReference type="EMBL" id="CP000096">
    <property type="protein sequence ID" value="ABB24080.1"/>
    <property type="molecule type" value="Genomic_DNA"/>
</dbReference>
<dbReference type="Proteomes" id="UP000002709">
    <property type="component" value="Chromosome"/>
</dbReference>
<dbReference type="AlphaFoldDB" id="Q3B3K1"/>
<evidence type="ECO:0000259" key="1">
    <source>
        <dbReference type="PROSITE" id="PS51178"/>
    </source>
</evidence>